<dbReference type="InterPro" id="IPR036388">
    <property type="entry name" value="WH-like_DNA-bd_sf"/>
</dbReference>
<dbReference type="NCBIfam" id="TIGR00738">
    <property type="entry name" value="rrf2_super"/>
    <property type="match status" value="1"/>
</dbReference>
<dbReference type="PROSITE" id="PS51197">
    <property type="entry name" value="HTH_RRF2_2"/>
    <property type="match status" value="1"/>
</dbReference>
<sequence>MRLTQFSNFAIRVLMYAALKGPTPSAVPEMARAYGISYDHLKKVAAELCRLGYLETVRGRAGGVRLAKPPAAIGIGEVIRLTEGAGNLVECFDPSTNGCPLPAVCQLRRALQEALSAFFAVLDRYTLADFVSAPDALAPLLGLDRHGELATTPGNGRPQKTAGGDECAAPRLA</sequence>
<organism evidence="3">
    <name type="scientific">metagenome</name>
    <dbReference type="NCBI Taxonomy" id="256318"/>
    <lineage>
        <taxon>unclassified sequences</taxon>
        <taxon>metagenomes</taxon>
    </lineage>
</organism>
<gene>
    <name evidence="3" type="primary">nsrR</name>
    <name evidence="3" type="ORF">DF3PB_1140011</name>
</gene>
<dbReference type="PANTHER" id="PTHR33221:SF4">
    <property type="entry name" value="HTH-TYPE TRANSCRIPTIONAL REPRESSOR NSRR"/>
    <property type="match status" value="1"/>
</dbReference>
<evidence type="ECO:0000256" key="1">
    <source>
        <dbReference type="ARBA" id="ARBA00023125"/>
    </source>
</evidence>
<dbReference type="Pfam" id="PF02082">
    <property type="entry name" value="Rrf2"/>
    <property type="match status" value="1"/>
</dbReference>
<reference evidence="3" key="1">
    <citation type="submission" date="2018-07" db="EMBL/GenBank/DDBJ databases">
        <authorList>
            <person name="Quirk P.G."/>
            <person name="Krulwich T.A."/>
        </authorList>
    </citation>
    <scope>NUCLEOTIDE SEQUENCE</scope>
</reference>
<dbReference type="SUPFAM" id="SSF46785">
    <property type="entry name" value="Winged helix' DNA-binding domain"/>
    <property type="match status" value="1"/>
</dbReference>
<accession>A0A380T8U9</accession>
<dbReference type="InterPro" id="IPR036390">
    <property type="entry name" value="WH_DNA-bd_sf"/>
</dbReference>
<protein>
    <submittedName>
        <fullName evidence="3">HTH-type transcriptional regulator NsrR</fullName>
    </submittedName>
</protein>
<dbReference type="PANTHER" id="PTHR33221">
    <property type="entry name" value="WINGED HELIX-TURN-HELIX TRANSCRIPTIONAL REGULATOR, RRF2 FAMILY"/>
    <property type="match status" value="1"/>
</dbReference>
<dbReference type="AlphaFoldDB" id="A0A380T8U9"/>
<feature type="region of interest" description="Disordered" evidence="2">
    <location>
        <begin position="149"/>
        <end position="173"/>
    </location>
</feature>
<dbReference type="EMBL" id="UIDG01000018">
    <property type="protein sequence ID" value="SUS03964.1"/>
    <property type="molecule type" value="Genomic_DNA"/>
</dbReference>
<dbReference type="InterPro" id="IPR030489">
    <property type="entry name" value="TR_Rrf2-type_CS"/>
</dbReference>
<evidence type="ECO:0000256" key="2">
    <source>
        <dbReference type="SAM" id="MobiDB-lite"/>
    </source>
</evidence>
<dbReference type="GO" id="GO:0005829">
    <property type="term" value="C:cytosol"/>
    <property type="evidence" value="ECO:0007669"/>
    <property type="project" value="TreeGrafter"/>
</dbReference>
<dbReference type="GO" id="GO:0003700">
    <property type="term" value="F:DNA-binding transcription factor activity"/>
    <property type="evidence" value="ECO:0007669"/>
    <property type="project" value="TreeGrafter"/>
</dbReference>
<dbReference type="InterPro" id="IPR000944">
    <property type="entry name" value="Tscrpt_reg_Rrf2"/>
</dbReference>
<dbReference type="GO" id="GO:0003677">
    <property type="term" value="F:DNA binding"/>
    <property type="evidence" value="ECO:0007669"/>
    <property type="project" value="UniProtKB-KW"/>
</dbReference>
<keyword evidence="1" id="KW-0238">DNA-binding</keyword>
<name>A0A380T8U9_9ZZZZ</name>
<proteinExistence type="predicted"/>
<evidence type="ECO:0000313" key="3">
    <source>
        <dbReference type="EMBL" id="SUS03964.1"/>
    </source>
</evidence>
<dbReference type="Gene3D" id="1.10.10.10">
    <property type="entry name" value="Winged helix-like DNA-binding domain superfamily/Winged helix DNA-binding domain"/>
    <property type="match status" value="1"/>
</dbReference>
<dbReference type="PROSITE" id="PS01332">
    <property type="entry name" value="HTH_RRF2_1"/>
    <property type="match status" value="1"/>
</dbReference>